<evidence type="ECO:0000313" key="3">
    <source>
        <dbReference type="Proteomes" id="UP001303046"/>
    </source>
</evidence>
<reference evidence="2 3" key="1">
    <citation type="submission" date="2023-08" db="EMBL/GenBank/DDBJ databases">
        <title>A Necator americanus chromosomal reference genome.</title>
        <authorList>
            <person name="Ilik V."/>
            <person name="Petrzelkova K.J."/>
            <person name="Pardy F."/>
            <person name="Fuh T."/>
            <person name="Niatou-Singa F.S."/>
            <person name="Gouil Q."/>
            <person name="Baker L."/>
            <person name="Ritchie M.E."/>
            <person name="Jex A.R."/>
            <person name="Gazzola D."/>
            <person name="Li H."/>
            <person name="Toshio Fujiwara R."/>
            <person name="Zhan B."/>
            <person name="Aroian R.V."/>
            <person name="Pafco B."/>
            <person name="Schwarz E.M."/>
        </authorList>
    </citation>
    <scope>NUCLEOTIDE SEQUENCE [LARGE SCALE GENOMIC DNA]</scope>
    <source>
        <strain evidence="2 3">Aroian</strain>
        <tissue evidence="2">Whole animal</tissue>
    </source>
</reference>
<accession>A0ABR1CW45</accession>
<feature type="signal peptide" evidence="1">
    <location>
        <begin position="1"/>
        <end position="16"/>
    </location>
</feature>
<comment type="caution">
    <text evidence="2">The sequence shown here is derived from an EMBL/GenBank/DDBJ whole genome shotgun (WGS) entry which is preliminary data.</text>
</comment>
<keyword evidence="3" id="KW-1185">Reference proteome</keyword>
<name>A0ABR1CW45_NECAM</name>
<proteinExistence type="predicted"/>
<dbReference type="EMBL" id="JAVFWL010000003">
    <property type="protein sequence ID" value="KAK6742537.1"/>
    <property type="molecule type" value="Genomic_DNA"/>
</dbReference>
<sequence length="183" mass="19640">MFGGFIVLSIPVALLACSTLPPGQEKQITIRGVGLTTIPLEYAYSTDAGVQQAYPAISKTSDDVVNNLRKYVKKAVTAVIKEEARKVGLENLVSDIGKQIKPTPYYTPIDCSVAGAAVQPPVNTGGFSCVVENGVVTKVAYSGANTAEIPKYFQEFMIIISVSNSVIGGWSRDMWDTILLNFT</sequence>
<evidence type="ECO:0000313" key="2">
    <source>
        <dbReference type="EMBL" id="KAK6742537.1"/>
    </source>
</evidence>
<keyword evidence="1" id="KW-0732">Signal</keyword>
<organism evidence="2 3">
    <name type="scientific">Necator americanus</name>
    <name type="common">Human hookworm</name>
    <dbReference type="NCBI Taxonomy" id="51031"/>
    <lineage>
        <taxon>Eukaryota</taxon>
        <taxon>Metazoa</taxon>
        <taxon>Ecdysozoa</taxon>
        <taxon>Nematoda</taxon>
        <taxon>Chromadorea</taxon>
        <taxon>Rhabditida</taxon>
        <taxon>Rhabditina</taxon>
        <taxon>Rhabditomorpha</taxon>
        <taxon>Strongyloidea</taxon>
        <taxon>Ancylostomatidae</taxon>
        <taxon>Bunostominae</taxon>
        <taxon>Necator</taxon>
    </lineage>
</organism>
<evidence type="ECO:0000256" key="1">
    <source>
        <dbReference type="SAM" id="SignalP"/>
    </source>
</evidence>
<dbReference type="Proteomes" id="UP001303046">
    <property type="component" value="Unassembled WGS sequence"/>
</dbReference>
<feature type="chain" id="PRO_5045600199" evidence="1">
    <location>
        <begin position="17"/>
        <end position="183"/>
    </location>
</feature>
<gene>
    <name evidence="2" type="primary">Necator_chrIII.g10806</name>
    <name evidence="2" type="ORF">RB195_010041</name>
</gene>
<protein>
    <submittedName>
        <fullName evidence="2">Uncharacterized protein</fullName>
    </submittedName>
</protein>